<accession>A0A6J5T9V0</accession>
<sequence>MLKKFKEDTKQYKLFKALVIDGETLTEAAISKRFGIANPTATISVIRQRGHAIYANSRKAGNGVQVTEYRHGEASRRLVALAYKAQSLGITL</sequence>
<gene>
    <name evidence="1" type="ORF">UFOVP71_101</name>
</gene>
<proteinExistence type="predicted"/>
<evidence type="ECO:0000313" key="1">
    <source>
        <dbReference type="EMBL" id="CAB4241563.1"/>
    </source>
</evidence>
<protein>
    <submittedName>
        <fullName evidence="1">Uncharacterized protein</fullName>
    </submittedName>
</protein>
<dbReference type="EMBL" id="LR797824">
    <property type="protein sequence ID" value="CAB4241563.1"/>
    <property type="molecule type" value="Genomic_DNA"/>
</dbReference>
<organism evidence="1">
    <name type="scientific">uncultured Caudovirales phage</name>
    <dbReference type="NCBI Taxonomy" id="2100421"/>
    <lineage>
        <taxon>Viruses</taxon>
        <taxon>Duplodnaviria</taxon>
        <taxon>Heunggongvirae</taxon>
        <taxon>Uroviricota</taxon>
        <taxon>Caudoviricetes</taxon>
        <taxon>Peduoviridae</taxon>
        <taxon>Maltschvirus</taxon>
        <taxon>Maltschvirus maltsch</taxon>
    </lineage>
</organism>
<name>A0A6J5T9V0_9CAUD</name>
<reference evidence="1" key="1">
    <citation type="submission" date="2020-05" db="EMBL/GenBank/DDBJ databases">
        <authorList>
            <person name="Chiriac C."/>
            <person name="Salcher M."/>
            <person name="Ghai R."/>
            <person name="Kavagutti S V."/>
        </authorList>
    </citation>
    <scope>NUCLEOTIDE SEQUENCE</scope>
</reference>